<dbReference type="Gene3D" id="3.90.550.10">
    <property type="entry name" value="Spore Coat Polysaccharide Biosynthesis Protein SpsA, Chain A"/>
    <property type="match status" value="1"/>
</dbReference>
<gene>
    <name evidence="2" type="ORF">METZ01_LOCUS392459</name>
</gene>
<sequence>MENNQKITAAILAGGKSQRMGTNKAFLLINN</sequence>
<evidence type="ECO:0000259" key="1">
    <source>
        <dbReference type="Pfam" id="PF12804"/>
    </source>
</evidence>
<dbReference type="InterPro" id="IPR025877">
    <property type="entry name" value="MobA-like_NTP_Trfase"/>
</dbReference>
<proteinExistence type="predicted"/>
<dbReference type="GO" id="GO:0016779">
    <property type="term" value="F:nucleotidyltransferase activity"/>
    <property type="evidence" value="ECO:0007669"/>
    <property type="project" value="UniProtKB-ARBA"/>
</dbReference>
<evidence type="ECO:0000313" key="2">
    <source>
        <dbReference type="EMBL" id="SVD39605.1"/>
    </source>
</evidence>
<name>A0A382V0Q5_9ZZZZ</name>
<reference evidence="2" key="1">
    <citation type="submission" date="2018-05" db="EMBL/GenBank/DDBJ databases">
        <authorList>
            <person name="Lanie J.A."/>
            <person name="Ng W.-L."/>
            <person name="Kazmierczak K.M."/>
            <person name="Andrzejewski T.M."/>
            <person name="Davidsen T.M."/>
            <person name="Wayne K.J."/>
            <person name="Tettelin H."/>
            <person name="Glass J.I."/>
            <person name="Rusch D."/>
            <person name="Podicherti R."/>
            <person name="Tsui H.-C.T."/>
            <person name="Winkler M.E."/>
        </authorList>
    </citation>
    <scope>NUCLEOTIDE SEQUENCE</scope>
</reference>
<accession>A0A382V0Q5</accession>
<dbReference type="InterPro" id="IPR029044">
    <property type="entry name" value="Nucleotide-diphossugar_trans"/>
</dbReference>
<protein>
    <recommendedName>
        <fullName evidence="1">MobA-like NTP transferase domain-containing protein</fullName>
    </recommendedName>
</protein>
<feature type="domain" description="MobA-like NTP transferase" evidence="1">
    <location>
        <begin position="9"/>
        <end position="30"/>
    </location>
</feature>
<dbReference type="AlphaFoldDB" id="A0A382V0Q5"/>
<dbReference type="EMBL" id="UINC01147974">
    <property type="protein sequence ID" value="SVD39605.1"/>
    <property type="molecule type" value="Genomic_DNA"/>
</dbReference>
<organism evidence="2">
    <name type="scientific">marine metagenome</name>
    <dbReference type="NCBI Taxonomy" id="408172"/>
    <lineage>
        <taxon>unclassified sequences</taxon>
        <taxon>metagenomes</taxon>
        <taxon>ecological metagenomes</taxon>
    </lineage>
</organism>
<feature type="non-terminal residue" evidence="2">
    <location>
        <position position="31"/>
    </location>
</feature>
<dbReference type="SUPFAM" id="SSF53448">
    <property type="entry name" value="Nucleotide-diphospho-sugar transferases"/>
    <property type="match status" value="1"/>
</dbReference>
<dbReference type="Pfam" id="PF12804">
    <property type="entry name" value="NTP_transf_3"/>
    <property type="match status" value="1"/>
</dbReference>